<feature type="domain" description="F-box" evidence="1">
    <location>
        <begin position="2"/>
        <end position="32"/>
    </location>
</feature>
<protein>
    <submittedName>
        <fullName evidence="2">F-box domain containing protein</fullName>
    </submittedName>
</protein>
<evidence type="ECO:0000313" key="3">
    <source>
        <dbReference type="Proteomes" id="UP001151760"/>
    </source>
</evidence>
<reference evidence="2" key="2">
    <citation type="submission" date="2022-01" db="EMBL/GenBank/DDBJ databases">
        <authorList>
            <person name="Yamashiro T."/>
            <person name="Shiraishi A."/>
            <person name="Satake H."/>
            <person name="Nakayama K."/>
        </authorList>
    </citation>
    <scope>NUCLEOTIDE SEQUENCE</scope>
</reference>
<dbReference type="EMBL" id="BQNB010013530">
    <property type="protein sequence ID" value="GJT17111.1"/>
    <property type="molecule type" value="Genomic_DNA"/>
</dbReference>
<gene>
    <name evidence="2" type="ORF">Tco_0875817</name>
</gene>
<sequence>MDIMNRIPVKSLLQFRTVSKQWKSYIDSFNFIRDYGFREIHTCCFNLTYKRGLEGFMCSVDENFVYTPLNVNFNIPLSTPIATSEGVWCFSFDANTFLFLWNPSIKKMVGTLVPNYTNQPDSPKMLFGFGVHPDNLDPTILKINYPLYDQGSWYVSVFTVSSRRWYNLESYCLPRESIRIKRAGQAVIGGKIYWVGSEKFYGDDGISFKIYMLVSFDLITHQFQLIDMPEQLGVGVFSPPYSISQLHNSLIISGSFNFGDMRIIYAWALQIDDGEVSSYSMIFNIPYQANHQLKLLGFNKDEKPIVEANDMHNIPHWLQVFNPTVGRFQNVGVEGNGGSFFIGPYKESLVLLTELNNELM</sequence>
<organism evidence="2 3">
    <name type="scientific">Tanacetum coccineum</name>
    <dbReference type="NCBI Taxonomy" id="301880"/>
    <lineage>
        <taxon>Eukaryota</taxon>
        <taxon>Viridiplantae</taxon>
        <taxon>Streptophyta</taxon>
        <taxon>Embryophyta</taxon>
        <taxon>Tracheophyta</taxon>
        <taxon>Spermatophyta</taxon>
        <taxon>Magnoliopsida</taxon>
        <taxon>eudicotyledons</taxon>
        <taxon>Gunneridae</taxon>
        <taxon>Pentapetalae</taxon>
        <taxon>asterids</taxon>
        <taxon>campanulids</taxon>
        <taxon>Asterales</taxon>
        <taxon>Asteraceae</taxon>
        <taxon>Asteroideae</taxon>
        <taxon>Anthemideae</taxon>
        <taxon>Anthemidinae</taxon>
        <taxon>Tanacetum</taxon>
    </lineage>
</organism>
<dbReference type="PANTHER" id="PTHR31672">
    <property type="entry name" value="BNACNNG10540D PROTEIN"/>
    <property type="match status" value="1"/>
</dbReference>
<proteinExistence type="predicted"/>
<dbReference type="Proteomes" id="UP001151760">
    <property type="component" value="Unassembled WGS sequence"/>
</dbReference>
<dbReference type="InterPro" id="IPR001810">
    <property type="entry name" value="F-box_dom"/>
</dbReference>
<comment type="caution">
    <text evidence="2">The sequence shown here is derived from an EMBL/GenBank/DDBJ whole genome shotgun (WGS) entry which is preliminary data.</text>
</comment>
<evidence type="ECO:0000313" key="2">
    <source>
        <dbReference type="EMBL" id="GJT17111.1"/>
    </source>
</evidence>
<name>A0ABQ5BQX1_9ASTR</name>
<dbReference type="InterPro" id="IPR036047">
    <property type="entry name" value="F-box-like_dom_sf"/>
</dbReference>
<dbReference type="InterPro" id="IPR050796">
    <property type="entry name" value="SCF_F-box_component"/>
</dbReference>
<dbReference type="Pfam" id="PF00646">
    <property type="entry name" value="F-box"/>
    <property type="match status" value="1"/>
</dbReference>
<dbReference type="PANTHER" id="PTHR31672:SF10">
    <property type="entry name" value="F-BOX DOMAIN-CONTAINING PROTEIN"/>
    <property type="match status" value="1"/>
</dbReference>
<evidence type="ECO:0000259" key="1">
    <source>
        <dbReference type="Pfam" id="PF00646"/>
    </source>
</evidence>
<dbReference type="SUPFAM" id="SSF81383">
    <property type="entry name" value="F-box domain"/>
    <property type="match status" value="1"/>
</dbReference>
<keyword evidence="3" id="KW-1185">Reference proteome</keyword>
<accession>A0ABQ5BQX1</accession>
<reference evidence="2" key="1">
    <citation type="journal article" date="2022" name="Int. J. Mol. Sci.">
        <title>Draft Genome of Tanacetum Coccineum: Genomic Comparison of Closely Related Tanacetum-Family Plants.</title>
        <authorList>
            <person name="Yamashiro T."/>
            <person name="Shiraishi A."/>
            <person name="Nakayama K."/>
            <person name="Satake H."/>
        </authorList>
    </citation>
    <scope>NUCLEOTIDE SEQUENCE</scope>
</reference>